<keyword evidence="7" id="KW-0812">Transmembrane</keyword>
<dbReference type="InterPro" id="IPR001789">
    <property type="entry name" value="Sig_transdc_resp-reg_receiver"/>
</dbReference>
<dbReference type="InterPro" id="IPR036097">
    <property type="entry name" value="HisK_dim/P_sf"/>
</dbReference>
<dbReference type="Pfam" id="PF02518">
    <property type="entry name" value="HATPase_c"/>
    <property type="match status" value="1"/>
</dbReference>
<evidence type="ECO:0000256" key="1">
    <source>
        <dbReference type="ARBA" id="ARBA00000085"/>
    </source>
</evidence>
<dbReference type="GO" id="GO:0009927">
    <property type="term" value="F:histidine phosphotransfer kinase activity"/>
    <property type="evidence" value="ECO:0007669"/>
    <property type="project" value="TreeGrafter"/>
</dbReference>
<dbReference type="CDD" id="cd00156">
    <property type="entry name" value="REC"/>
    <property type="match status" value="1"/>
</dbReference>
<dbReference type="Gene3D" id="3.40.50.2300">
    <property type="match status" value="1"/>
</dbReference>
<feature type="domain" description="Response regulatory" evidence="9">
    <location>
        <begin position="355"/>
        <end position="471"/>
    </location>
</feature>
<dbReference type="SMART" id="SM00448">
    <property type="entry name" value="REC"/>
    <property type="match status" value="1"/>
</dbReference>
<dbReference type="PROSITE" id="PS50110">
    <property type="entry name" value="RESPONSE_REGULATORY"/>
    <property type="match status" value="1"/>
</dbReference>
<evidence type="ECO:0000256" key="6">
    <source>
        <dbReference type="PROSITE-ProRule" id="PRU00169"/>
    </source>
</evidence>
<dbReference type="CDD" id="cd00082">
    <property type="entry name" value="HisKA"/>
    <property type="match status" value="1"/>
</dbReference>
<dbReference type="Proteomes" id="UP000215367">
    <property type="component" value="Unassembled WGS sequence"/>
</dbReference>
<dbReference type="AlphaFoldDB" id="A0A235H7A5"/>
<accession>A0A235H7A5</accession>
<dbReference type="Pfam" id="PF00512">
    <property type="entry name" value="HisKA"/>
    <property type="match status" value="1"/>
</dbReference>
<feature type="modified residue" description="4-aspartylphosphate" evidence="6">
    <location>
        <position position="406"/>
    </location>
</feature>
<dbReference type="PANTHER" id="PTHR43047">
    <property type="entry name" value="TWO-COMPONENT HISTIDINE PROTEIN KINASE"/>
    <property type="match status" value="1"/>
</dbReference>
<evidence type="ECO:0000259" key="8">
    <source>
        <dbReference type="PROSITE" id="PS50109"/>
    </source>
</evidence>
<dbReference type="SMART" id="SM00387">
    <property type="entry name" value="HATPase_c"/>
    <property type="match status" value="1"/>
</dbReference>
<dbReference type="PANTHER" id="PTHR43047:SF9">
    <property type="entry name" value="HISTIDINE KINASE"/>
    <property type="match status" value="1"/>
</dbReference>
<dbReference type="EMBL" id="NOWT01000031">
    <property type="protein sequence ID" value="OYD81652.1"/>
    <property type="molecule type" value="Genomic_DNA"/>
</dbReference>
<comment type="catalytic activity">
    <reaction evidence="1">
        <text>ATP + protein L-histidine = ADP + protein N-phospho-L-histidine.</text>
        <dbReference type="EC" id="2.7.13.3"/>
    </reaction>
</comment>
<sequence>MVGVPKDIYWAPLRQSLVLVGAGGLVFVAIGLTLAVWFSERLARAVSDASVAATALGRGEPPSPRPTRVREINELGRALLDTHDLLRRHDANREAERRAALDARAEAEHANLSKSRFLAAASHDLRQPLQSLMLFANVLRSHVSSSQAVNSLMHLERGLDALKDLLDSLLDVSRLDAGVVNPTLEDFDVSTMLGPILTAYEGVARSKSLILEASPCSATVRSDRTLLARMVRNLLENAVRYTEAGTIRVTCRVENEHVRIAIGDTGIGIPADHLARVWEEFHQVANQERDRNQGFGLGLAIVRRLSALLDHPVDVQSTLGQGSVFTISVPLGIAVSGQAQEPVSVAPLQEVQDRFAVVVDDDAMVLLGLTTLLKGWGYHVLTATSADQALERLEESGRPPDIILSDYRLPQNTGVETILKIRERFQTRIPSILLTGETGSEAEQNAARHDLHLVHKPVTPRQLAAIIQKLAAPD</sequence>
<dbReference type="Gene3D" id="1.10.287.130">
    <property type="match status" value="1"/>
</dbReference>
<dbReference type="SMART" id="SM00388">
    <property type="entry name" value="HisKA"/>
    <property type="match status" value="1"/>
</dbReference>
<evidence type="ECO:0000313" key="11">
    <source>
        <dbReference type="Proteomes" id="UP000215367"/>
    </source>
</evidence>
<dbReference type="Pfam" id="PF00072">
    <property type="entry name" value="Response_reg"/>
    <property type="match status" value="1"/>
</dbReference>
<keyword evidence="5" id="KW-0418">Kinase</keyword>
<dbReference type="PROSITE" id="PS50109">
    <property type="entry name" value="HIS_KIN"/>
    <property type="match status" value="1"/>
</dbReference>
<keyword evidence="3 6" id="KW-0597">Phosphoprotein</keyword>
<dbReference type="SUPFAM" id="SSF55874">
    <property type="entry name" value="ATPase domain of HSP90 chaperone/DNA topoisomerase II/histidine kinase"/>
    <property type="match status" value="1"/>
</dbReference>
<reference evidence="10 11" key="1">
    <citation type="submission" date="2017-07" db="EMBL/GenBank/DDBJ databases">
        <title>Whole genome sequence of Azospirillum brasilense 2A1, a potential biofertilizer strain.</title>
        <authorList>
            <person name="Fontana C.A."/>
            <person name="Toffoli L.M."/>
            <person name="Salazar S.M."/>
            <person name="Puglisi E."/>
            <person name="Pedraza R."/>
            <person name="Bassi D."/>
            <person name="Cocconcelli P.S."/>
        </authorList>
    </citation>
    <scope>NUCLEOTIDE SEQUENCE [LARGE SCALE GENOMIC DNA]</scope>
    <source>
        <strain evidence="10 11">2A1</strain>
    </source>
</reference>
<keyword evidence="7" id="KW-0472">Membrane</keyword>
<evidence type="ECO:0000256" key="7">
    <source>
        <dbReference type="SAM" id="Phobius"/>
    </source>
</evidence>
<protein>
    <recommendedName>
        <fullName evidence="2">histidine kinase</fullName>
        <ecNumber evidence="2">2.7.13.3</ecNumber>
    </recommendedName>
</protein>
<comment type="caution">
    <text evidence="10">The sequence shown here is derived from an EMBL/GenBank/DDBJ whole genome shotgun (WGS) entry which is preliminary data.</text>
</comment>
<dbReference type="InterPro" id="IPR003661">
    <property type="entry name" value="HisK_dim/P_dom"/>
</dbReference>
<evidence type="ECO:0000313" key="10">
    <source>
        <dbReference type="EMBL" id="OYD81652.1"/>
    </source>
</evidence>
<dbReference type="Gene3D" id="3.30.565.10">
    <property type="entry name" value="Histidine kinase-like ATPase, C-terminal domain"/>
    <property type="match status" value="1"/>
</dbReference>
<evidence type="ECO:0000256" key="2">
    <source>
        <dbReference type="ARBA" id="ARBA00012438"/>
    </source>
</evidence>
<dbReference type="InterPro" id="IPR011006">
    <property type="entry name" value="CheY-like_superfamily"/>
</dbReference>
<evidence type="ECO:0000256" key="5">
    <source>
        <dbReference type="ARBA" id="ARBA00022777"/>
    </source>
</evidence>
<dbReference type="EC" id="2.7.13.3" evidence="2"/>
<dbReference type="InterPro" id="IPR036890">
    <property type="entry name" value="HATPase_C_sf"/>
</dbReference>
<dbReference type="GO" id="GO:0000155">
    <property type="term" value="F:phosphorelay sensor kinase activity"/>
    <property type="evidence" value="ECO:0007669"/>
    <property type="project" value="InterPro"/>
</dbReference>
<dbReference type="PRINTS" id="PR00344">
    <property type="entry name" value="BCTRLSENSOR"/>
</dbReference>
<name>A0A235H7A5_AZOBR</name>
<proteinExistence type="predicted"/>
<keyword evidence="4" id="KW-0808">Transferase</keyword>
<dbReference type="InterPro" id="IPR004358">
    <property type="entry name" value="Sig_transdc_His_kin-like_C"/>
</dbReference>
<dbReference type="SUPFAM" id="SSF52172">
    <property type="entry name" value="CheY-like"/>
    <property type="match status" value="1"/>
</dbReference>
<organism evidence="10 11">
    <name type="scientific">Azospirillum brasilense</name>
    <dbReference type="NCBI Taxonomy" id="192"/>
    <lineage>
        <taxon>Bacteria</taxon>
        <taxon>Pseudomonadati</taxon>
        <taxon>Pseudomonadota</taxon>
        <taxon>Alphaproteobacteria</taxon>
        <taxon>Rhodospirillales</taxon>
        <taxon>Azospirillaceae</taxon>
        <taxon>Azospirillum</taxon>
    </lineage>
</organism>
<evidence type="ECO:0000256" key="3">
    <source>
        <dbReference type="ARBA" id="ARBA00022553"/>
    </source>
</evidence>
<gene>
    <name evidence="10" type="ORF">CHT98_25035</name>
</gene>
<dbReference type="InterPro" id="IPR005467">
    <property type="entry name" value="His_kinase_dom"/>
</dbReference>
<keyword evidence="7" id="KW-1133">Transmembrane helix</keyword>
<dbReference type="FunFam" id="3.30.565.10:FF:000049">
    <property type="entry name" value="Two-component sensor histidine kinase"/>
    <property type="match status" value="1"/>
</dbReference>
<dbReference type="InterPro" id="IPR003594">
    <property type="entry name" value="HATPase_dom"/>
</dbReference>
<evidence type="ECO:0000256" key="4">
    <source>
        <dbReference type="ARBA" id="ARBA00022679"/>
    </source>
</evidence>
<feature type="transmembrane region" description="Helical" evidence="7">
    <location>
        <begin position="16"/>
        <end position="38"/>
    </location>
</feature>
<dbReference type="GO" id="GO:0005886">
    <property type="term" value="C:plasma membrane"/>
    <property type="evidence" value="ECO:0007669"/>
    <property type="project" value="TreeGrafter"/>
</dbReference>
<feature type="domain" description="Histidine kinase" evidence="8">
    <location>
        <begin position="120"/>
        <end position="333"/>
    </location>
</feature>
<evidence type="ECO:0000259" key="9">
    <source>
        <dbReference type="PROSITE" id="PS50110"/>
    </source>
</evidence>
<dbReference type="SUPFAM" id="SSF47384">
    <property type="entry name" value="Homodimeric domain of signal transducing histidine kinase"/>
    <property type="match status" value="1"/>
</dbReference>